<keyword evidence="4" id="KW-1185">Reference proteome</keyword>
<dbReference type="GO" id="GO:0016020">
    <property type="term" value="C:membrane"/>
    <property type="evidence" value="ECO:0007669"/>
    <property type="project" value="InterPro"/>
</dbReference>
<organism evidence="3 4">
    <name type="scientific">Aliidiomarina haloalkalitolerans</name>
    <dbReference type="NCBI Taxonomy" id="859059"/>
    <lineage>
        <taxon>Bacteria</taxon>
        <taxon>Pseudomonadati</taxon>
        <taxon>Pseudomonadota</taxon>
        <taxon>Gammaproteobacteria</taxon>
        <taxon>Alteromonadales</taxon>
        <taxon>Idiomarinaceae</taxon>
        <taxon>Aliidiomarina</taxon>
    </lineage>
</organism>
<keyword evidence="2" id="KW-0812">Transmembrane</keyword>
<dbReference type="Pfam" id="PF06519">
    <property type="entry name" value="TolA"/>
    <property type="match status" value="1"/>
</dbReference>
<feature type="compositionally biased region" description="Basic and acidic residues" evidence="1">
    <location>
        <begin position="123"/>
        <end position="146"/>
    </location>
</feature>
<sequence>MSEKQVTAAKSAKTTKSAKHAKAGMQAGIFGISWKAFGVSAGLHVVMILVFAISMAYTPAPNLQDSPMLSTPDVDIVEAVAVDEAQVQAQVERLQQERDAQRRAEEQRVAELERRAREAEQLRQREAERAAQVQRDRERQERERQQAEAQARQAREEAQRAEREREQAAERLRQQQEQERQAEAERQRREQERLEAERQARERAERERQLQERLAEEQAARNRARQQRVLTEVERYQALIRQTIQRNWIVDSSMRGKSCILNISLASTGFVTNVTVGEGDRAVCESARAAVLRAGSLPMSDDPDVAEQLRNIRLRVEPQL</sequence>
<evidence type="ECO:0000256" key="1">
    <source>
        <dbReference type="SAM" id="MobiDB-lite"/>
    </source>
</evidence>
<dbReference type="GO" id="GO:0043213">
    <property type="term" value="P:bacteriocin transport"/>
    <property type="evidence" value="ECO:0007669"/>
    <property type="project" value="InterPro"/>
</dbReference>
<dbReference type="GO" id="GO:0019534">
    <property type="term" value="F:toxin transmembrane transporter activity"/>
    <property type="evidence" value="ECO:0007669"/>
    <property type="project" value="InterPro"/>
</dbReference>
<feature type="transmembrane region" description="Helical" evidence="2">
    <location>
        <begin position="36"/>
        <end position="57"/>
    </location>
</feature>
<dbReference type="NCBIfam" id="TIGR02794">
    <property type="entry name" value="tolA_full"/>
    <property type="match status" value="2"/>
</dbReference>
<feature type="region of interest" description="Disordered" evidence="1">
    <location>
        <begin position="123"/>
        <end position="204"/>
    </location>
</feature>
<gene>
    <name evidence="3" type="ORF">CWE06_12090</name>
</gene>
<dbReference type="InterPro" id="IPR014161">
    <property type="entry name" value="Tol-Pal_TolA"/>
</dbReference>
<dbReference type="OrthoDB" id="6194496at2"/>
<dbReference type="AlphaFoldDB" id="A0A432VPK1"/>
<dbReference type="Proteomes" id="UP000288212">
    <property type="component" value="Unassembled WGS sequence"/>
</dbReference>
<protein>
    <submittedName>
        <fullName evidence="3">Protein TolA</fullName>
    </submittedName>
</protein>
<keyword evidence="2" id="KW-1133">Transmembrane helix</keyword>
<name>A0A432VPK1_9GAMM</name>
<evidence type="ECO:0000256" key="2">
    <source>
        <dbReference type="SAM" id="Phobius"/>
    </source>
</evidence>
<feature type="region of interest" description="Disordered" evidence="1">
    <location>
        <begin position="1"/>
        <end position="20"/>
    </location>
</feature>
<proteinExistence type="predicted"/>
<dbReference type="EMBL" id="PIPI01000013">
    <property type="protein sequence ID" value="RUO18043.1"/>
    <property type="molecule type" value="Genomic_DNA"/>
</dbReference>
<evidence type="ECO:0000313" key="4">
    <source>
        <dbReference type="Proteomes" id="UP000288212"/>
    </source>
</evidence>
<reference evidence="3 4" key="1">
    <citation type="journal article" date="2011" name="Front. Microbiol.">
        <title>Genomic signatures of strain selection and enhancement in Bacillus atrophaeus var. globigii, a historical biowarfare simulant.</title>
        <authorList>
            <person name="Gibbons H.S."/>
            <person name="Broomall S.M."/>
            <person name="McNew L.A."/>
            <person name="Daligault H."/>
            <person name="Chapman C."/>
            <person name="Bruce D."/>
            <person name="Karavis M."/>
            <person name="Krepps M."/>
            <person name="McGregor P.A."/>
            <person name="Hong C."/>
            <person name="Park K.H."/>
            <person name="Akmal A."/>
            <person name="Feldman A."/>
            <person name="Lin J.S."/>
            <person name="Chang W.E."/>
            <person name="Higgs B.W."/>
            <person name="Demirev P."/>
            <person name="Lindquist J."/>
            <person name="Liem A."/>
            <person name="Fochler E."/>
            <person name="Read T.D."/>
            <person name="Tapia R."/>
            <person name="Johnson S."/>
            <person name="Bishop-Lilly K.A."/>
            <person name="Detter C."/>
            <person name="Han C."/>
            <person name="Sozhamannan S."/>
            <person name="Rosenzweig C.N."/>
            <person name="Skowronski E.W."/>
        </authorList>
    </citation>
    <scope>NUCLEOTIDE SEQUENCE [LARGE SCALE GENOMIC DNA]</scope>
    <source>
        <strain evidence="3 4">AK5</strain>
    </source>
</reference>
<keyword evidence="2" id="KW-0472">Membrane</keyword>
<accession>A0A432VPK1</accession>
<dbReference type="SUPFAM" id="SSF74653">
    <property type="entry name" value="TolA/TonB C-terminal domain"/>
    <property type="match status" value="1"/>
</dbReference>
<comment type="caution">
    <text evidence="3">The sequence shown here is derived from an EMBL/GenBank/DDBJ whole genome shotgun (WGS) entry which is preliminary data.</text>
</comment>
<dbReference type="Gene3D" id="3.30.1150.10">
    <property type="match status" value="1"/>
</dbReference>
<feature type="compositionally biased region" description="Basic and acidic residues" evidence="1">
    <location>
        <begin position="153"/>
        <end position="204"/>
    </location>
</feature>
<dbReference type="RefSeq" id="WP_126794660.1">
    <property type="nucleotide sequence ID" value="NZ_PIPI01000013.1"/>
</dbReference>
<evidence type="ECO:0000313" key="3">
    <source>
        <dbReference type="EMBL" id="RUO18043.1"/>
    </source>
</evidence>